<keyword evidence="1" id="KW-0812">Transmembrane</keyword>
<feature type="transmembrane region" description="Helical" evidence="1">
    <location>
        <begin position="374"/>
        <end position="399"/>
    </location>
</feature>
<proteinExistence type="predicted"/>
<feature type="transmembrane region" description="Helical" evidence="1">
    <location>
        <begin position="525"/>
        <end position="543"/>
    </location>
</feature>
<feature type="transmembrane region" description="Helical" evidence="1">
    <location>
        <begin position="451"/>
        <end position="478"/>
    </location>
</feature>
<feature type="transmembrane region" description="Helical" evidence="1">
    <location>
        <begin position="1011"/>
        <end position="1038"/>
    </location>
</feature>
<sequence>MALVVGVLCFQTLPRQLTPTVDKPQIEVKTEYPGLSPNEVERNISRRLEDQLESVEGMKKMTSTSQHGLSTIKLEFEWGVDKDLAVLDVNNKLQQVKDLPVNADKPTLRSISSDNSSPIMWIVFDKPDKKMPDLDQNYMYKIGEDIIVPSLRRVKGIADVWHFGGEDREMRVEFDPYSMARLHLTYKEVIDRLREENQNTRGGFHDEENRAYTVRGLGEFLSPKDILDTVVKRDGDKTIRVRDFATVVDGYQRTDSLVRISGSLSNAFGVIRKAGANVVETCNLTAQRVTKLNQELLNRGVPLKLKIVHKDVDYIDEAMHLVKSNLGLGALLAVAVLLIFLGSARSLLIVAISIPVSLVSVFIVLKIFGRSINIISLAGMAFAVGMVVDNSIVVLENIFRHLTMKKGVYKAAYDGASEVWGAVLASTLTTLAVFIPIVFIEEEAGQMFRDIAITISGCIALSLLVSITVIPTLITLLIRLKPGEEYTPGFFHRTLFRPLVKVGKGIGNAYSGLMEYVLRQSPRSILIRIGILAGVCWMLWYSGQTLPKKDYLPYGNTSMVFMLIEPVAGSPAETNMKYLAEYEKKIVSMEDVNRNFLVFSPRFNGGGAIIEKELAKGQRGEVKMAVKANEMGQQIFAIPGYRFAFAVQRPIFRSADKTFEVEITGPKILKLKDIAMSLIGKISGIDGVHSVRPEFKFGNPELRFMPRREDAARLDMNMQDIGDIIESLNAGKYLGEFNDRGEPIDFVFVQKKNNQRLALEDYRSLAIWTDKELMTHLGHLADIKIDAGPARIDHIGTERAIKLRVQVRKDVPMQTVIDRVEKNALAATRLTLNEEFGLRIGGSADELASTEKSLKNSFIYALGFIYLLLVALFSSFLRPFIVMLTVVLAVSGSFLGITWNNWYQRGNIKSILDEWNVPSAQAMADGWNWITFDILTQLGVVILAGIVVNNAILIVHQMLNNIKAGMEERQALLVSCQTRLRPIMMTVISSVFGMIPLAFGEGAGTELYRGMGTALIGGLSISTIFTLFLVPVLISLAIDMGFHTTKDDLVKDSLQSKSGFLPTSP</sequence>
<protein>
    <recommendedName>
        <fullName evidence="3">SSD domain-containing protein</fullName>
    </recommendedName>
</protein>
<feature type="transmembrane region" description="Helical" evidence="1">
    <location>
        <begin position="324"/>
        <end position="341"/>
    </location>
</feature>
<evidence type="ECO:0008006" key="3">
    <source>
        <dbReference type="Google" id="ProtNLM"/>
    </source>
</evidence>
<accession>A0A381P001</accession>
<organism evidence="2">
    <name type="scientific">marine metagenome</name>
    <dbReference type="NCBI Taxonomy" id="408172"/>
    <lineage>
        <taxon>unclassified sequences</taxon>
        <taxon>metagenomes</taxon>
        <taxon>ecological metagenomes</taxon>
    </lineage>
</organism>
<feature type="transmembrane region" description="Helical" evidence="1">
    <location>
        <begin position="348"/>
        <end position="368"/>
    </location>
</feature>
<dbReference type="Pfam" id="PF00873">
    <property type="entry name" value="ACR_tran"/>
    <property type="match status" value="2"/>
</dbReference>
<feature type="transmembrane region" description="Helical" evidence="1">
    <location>
        <begin position="934"/>
        <end position="959"/>
    </location>
</feature>
<evidence type="ECO:0000313" key="2">
    <source>
        <dbReference type="EMBL" id="SUZ59468.1"/>
    </source>
</evidence>
<dbReference type="EMBL" id="UINC01000680">
    <property type="protein sequence ID" value="SUZ59468.1"/>
    <property type="molecule type" value="Genomic_DNA"/>
</dbReference>
<dbReference type="Gene3D" id="3.30.70.1320">
    <property type="entry name" value="Multidrug efflux transporter AcrB pore domain like"/>
    <property type="match status" value="1"/>
</dbReference>
<evidence type="ECO:0000256" key="1">
    <source>
        <dbReference type="SAM" id="Phobius"/>
    </source>
</evidence>
<dbReference type="GO" id="GO:0042910">
    <property type="term" value="F:xenobiotic transmembrane transporter activity"/>
    <property type="evidence" value="ECO:0007669"/>
    <property type="project" value="TreeGrafter"/>
</dbReference>
<keyword evidence="1" id="KW-0472">Membrane</keyword>
<feature type="transmembrane region" description="Helical" evidence="1">
    <location>
        <begin position="980"/>
        <end position="999"/>
    </location>
</feature>
<dbReference type="InterPro" id="IPR001036">
    <property type="entry name" value="Acrflvin-R"/>
</dbReference>
<dbReference type="Gene3D" id="1.20.1640.10">
    <property type="entry name" value="Multidrug efflux transporter AcrB transmembrane domain"/>
    <property type="match status" value="2"/>
</dbReference>
<dbReference type="SUPFAM" id="SSF82693">
    <property type="entry name" value="Multidrug efflux transporter AcrB pore domain, PN1, PN2, PC1 and PC2 subdomains"/>
    <property type="match status" value="2"/>
</dbReference>
<gene>
    <name evidence="2" type="ORF">METZ01_LOCUS12322</name>
</gene>
<name>A0A381P001_9ZZZZ</name>
<keyword evidence="1" id="KW-1133">Transmembrane helix</keyword>
<feature type="transmembrane region" description="Helical" evidence="1">
    <location>
        <begin position="880"/>
        <end position="899"/>
    </location>
</feature>
<dbReference type="PANTHER" id="PTHR32063:SF0">
    <property type="entry name" value="SWARMING MOTILITY PROTEIN SWRC"/>
    <property type="match status" value="1"/>
</dbReference>
<dbReference type="SUPFAM" id="SSF82866">
    <property type="entry name" value="Multidrug efflux transporter AcrB transmembrane domain"/>
    <property type="match status" value="2"/>
</dbReference>
<dbReference type="SUPFAM" id="SSF82714">
    <property type="entry name" value="Multidrug efflux transporter AcrB TolC docking domain, DN and DC subdomains"/>
    <property type="match status" value="2"/>
</dbReference>
<dbReference type="PRINTS" id="PR00702">
    <property type="entry name" value="ACRIFLAVINRP"/>
</dbReference>
<feature type="transmembrane region" description="Helical" evidence="1">
    <location>
        <begin position="857"/>
        <end position="873"/>
    </location>
</feature>
<dbReference type="GO" id="GO:0005886">
    <property type="term" value="C:plasma membrane"/>
    <property type="evidence" value="ECO:0007669"/>
    <property type="project" value="TreeGrafter"/>
</dbReference>
<dbReference type="Gene3D" id="3.30.2090.10">
    <property type="entry name" value="Multidrug efflux transporter AcrB TolC docking domain, DN and DC subdomains"/>
    <property type="match status" value="2"/>
</dbReference>
<feature type="transmembrane region" description="Helical" evidence="1">
    <location>
        <begin position="419"/>
        <end position="439"/>
    </location>
</feature>
<reference evidence="2" key="1">
    <citation type="submission" date="2018-05" db="EMBL/GenBank/DDBJ databases">
        <authorList>
            <person name="Lanie J.A."/>
            <person name="Ng W.-L."/>
            <person name="Kazmierczak K.M."/>
            <person name="Andrzejewski T.M."/>
            <person name="Davidsen T.M."/>
            <person name="Wayne K.J."/>
            <person name="Tettelin H."/>
            <person name="Glass J.I."/>
            <person name="Rusch D."/>
            <person name="Podicherti R."/>
            <person name="Tsui H.-C.T."/>
            <person name="Winkler M.E."/>
        </authorList>
    </citation>
    <scope>NUCLEOTIDE SEQUENCE</scope>
</reference>
<dbReference type="AlphaFoldDB" id="A0A381P001"/>
<dbReference type="InterPro" id="IPR027463">
    <property type="entry name" value="AcrB_DN_DC_subdom"/>
</dbReference>
<dbReference type="Gene3D" id="3.30.70.1430">
    <property type="entry name" value="Multidrug efflux transporter AcrB pore domain"/>
    <property type="match status" value="2"/>
</dbReference>
<dbReference type="Gene3D" id="3.30.70.1440">
    <property type="entry name" value="Multidrug efflux transporter AcrB pore domain"/>
    <property type="match status" value="1"/>
</dbReference>
<dbReference type="PANTHER" id="PTHR32063">
    <property type="match status" value="1"/>
</dbReference>